<proteinExistence type="inferred from homology"/>
<keyword evidence="8" id="KW-1185">Reference proteome</keyword>
<accession>A0A510NWE8</accession>
<dbReference type="InterPro" id="IPR010828">
    <property type="entry name" value="Atf2/Sli1-like"/>
</dbReference>
<dbReference type="SUPFAM" id="SSF51197">
    <property type="entry name" value="Clavaminate synthase-like"/>
    <property type="match status" value="1"/>
</dbReference>
<comment type="cofactor">
    <cofactor evidence="1">
        <name>Fe cation</name>
        <dbReference type="ChEBI" id="CHEBI:24875"/>
    </cofactor>
</comment>
<keyword evidence="6" id="KW-0408">Iron</keyword>
<evidence type="ECO:0000256" key="2">
    <source>
        <dbReference type="ARBA" id="ARBA00005830"/>
    </source>
</evidence>
<name>A0A510NWE8_TALPI</name>
<dbReference type="Proteomes" id="UP000053095">
    <property type="component" value="Unassembled WGS sequence"/>
</dbReference>
<evidence type="ECO:0000256" key="6">
    <source>
        <dbReference type="ARBA" id="ARBA00023004"/>
    </source>
</evidence>
<organism evidence="7 8">
    <name type="scientific">Talaromyces pinophilus</name>
    <name type="common">Penicillium pinophilum</name>
    <dbReference type="NCBI Taxonomy" id="128442"/>
    <lineage>
        <taxon>Eukaryota</taxon>
        <taxon>Fungi</taxon>
        <taxon>Dikarya</taxon>
        <taxon>Ascomycota</taxon>
        <taxon>Pezizomycotina</taxon>
        <taxon>Eurotiomycetes</taxon>
        <taxon>Eurotiomycetidae</taxon>
        <taxon>Eurotiales</taxon>
        <taxon>Trichocomaceae</taxon>
        <taxon>Talaromyces</taxon>
        <taxon>Talaromyces sect. Talaromyces</taxon>
    </lineage>
</organism>
<gene>
    <name evidence="7" type="ORF">TCE0_018f05776</name>
</gene>
<comment type="similarity">
    <text evidence="2">Belongs to the PhyH family.</text>
</comment>
<reference evidence="8" key="1">
    <citation type="journal article" date="2015" name="Genome Announc.">
        <title>Draft genome sequence of Talaromyces cellulolyticus strain Y-94, a source of lignocellulosic biomass-degrading enzymes.</title>
        <authorList>
            <person name="Fujii T."/>
            <person name="Koike H."/>
            <person name="Sawayama S."/>
            <person name="Yano S."/>
            <person name="Inoue H."/>
        </authorList>
    </citation>
    <scope>NUCLEOTIDE SEQUENCE [LARGE SCALE GENOMIC DNA]</scope>
    <source>
        <strain evidence="8">Y-94</strain>
    </source>
</reference>
<dbReference type="Gene3D" id="2.60.120.620">
    <property type="entry name" value="q2cbj1_9rhob like domain"/>
    <property type="match status" value="1"/>
</dbReference>
<evidence type="ECO:0000256" key="5">
    <source>
        <dbReference type="ARBA" id="ARBA00023002"/>
    </source>
</evidence>
<dbReference type="PANTHER" id="PTHR20883">
    <property type="entry name" value="PHYTANOYL-COA DIOXYGENASE DOMAIN CONTAINING 1"/>
    <property type="match status" value="1"/>
</dbReference>
<evidence type="ECO:0000313" key="8">
    <source>
        <dbReference type="Proteomes" id="UP000053095"/>
    </source>
</evidence>
<dbReference type="Pfam" id="PF05721">
    <property type="entry name" value="PhyH"/>
    <property type="match status" value="1"/>
</dbReference>
<evidence type="ECO:0000313" key="7">
    <source>
        <dbReference type="EMBL" id="GAM36582.1"/>
    </source>
</evidence>
<dbReference type="InterPro" id="IPR008775">
    <property type="entry name" value="Phytyl_CoA_dOase-like"/>
</dbReference>
<dbReference type="EMBL" id="DF933814">
    <property type="protein sequence ID" value="GAM36582.1"/>
    <property type="molecule type" value="Genomic_DNA"/>
</dbReference>
<dbReference type="GO" id="GO:0051213">
    <property type="term" value="F:dioxygenase activity"/>
    <property type="evidence" value="ECO:0007669"/>
    <property type="project" value="UniProtKB-KW"/>
</dbReference>
<dbReference type="PANTHER" id="PTHR20883:SF41">
    <property type="entry name" value="IRON_ALPHA-KETOGLUTARATE-DEPENDENT DIOXYGENASE ASQJ"/>
    <property type="match status" value="1"/>
</dbReference>
<dbReference type="AlphaFoldDB" id="A0A510NWE8"/>
<evidence type="ECO:0000256" key="3">
    <source>
        <dbReference type="ARBA" id="ARBA00011738"/>
    </source>
</evidence>
<comment type="subunit">
    <text evidence="3">Homodimer.</text>
</comment>
<protein>
    <submittedName>
        <fullName evidence="7">Uncharacterized protein</fullName>
    </submittedName>
</protein>
<dbReference type="Pfam" id="PF07247">
    <property type="entry name" value="AATase"/>
    <property type="match status" value="1"/>
</dbReference>
<sequence length="424" mass="46735">MIIDHTTAQKGADMMIGYLAHIPNQRDWMLQKLGRKRMSAFELSNVGTSTTLRGASNFAIENMLFSQSPSAFSAAIKVSVVTGPDGRLALGSTWQEGAIENGNRDDVVGFPRPGRSTGDVKSAGFTPFSTSESLHQPSGKPTLRRVRRDVLNAKEIVRIMSEDGAVVIEGLLTQDQVARYNAETEPALAAMHPGSLVDHEEIQSFHGRNTKRLCNLTTLSKTFREEVINSDTIHSICDEFFHMTGDYWLSTAQVMSIGPGSPRQPLHRDHGNWYPARAMGPSMPESSISFLLAQNNTTEENGATLAIPRSHLWDFTLENDNLGSYEQCTIVELNAGDALVIGGKIVHGGGANRTKDIWRKVTTVMFCNAAFTQEEAFQIVLDRELVKKLPERVKKVLGFRTVYPLQSPGLNTLNNDDIAAYLGW</sequence>
<keyword evidence="5" id="KW-0560">Oxidoreductase</keyword>
<evidence type="ECO:0000256" key="1">
    <source>
        <dbReference type="ARBA" id="ARBA00001962"/>
    </source>
</evidence>
<keyword evidence="4" id="KW-0223">Dioxygenase</keyword>
<evidence type="ECO:0000256" key="4">
    <source>
        <dbReference type="ARBA" id="ARBA00022964"/>
    </source>
</evidence>